<gene>
    <name evidence="1" type="ORF">L2749_14030</name>
</gene>
<accession>A0A9X2CEF3</accession>
<dbReference type="Proteomes" id="UP001139408">
    <property type="component" value="Unassembled WGS sequence"/>
</dbReference>
<reference evidence="1" key="1">
    <citation type="submission" date="2022-01" db="EMBL/GenBank/DDBJ databases">
        <title>Whole genome-based taxonomy of the Shewanellaceae.</title>
        <authorList>
            <person name="Martin-Rodriguez A.J."/>
        </authorList>
    </citation>
    <scope>NUCLEOTIDE SEQUENCE</scope>
    <source>
        <strain evidence="1">DSM 23803</strain>
    </source>
</reference>
<dbReference type="EMBL" id="JAKILJ010000032">
    <property type="protein sequence ID" value="MCL1106361.1"/>
    <property type="molecule type" value="Genomic_DNA"/>
</dbReference>
<dbReference type="RefSeq" id="WP_188925744.1">
    <property type="nucleotide sequence ID" value="NZ_BMQI01000030.1"/>
</dbReference>
<dbReference type="AlphaFoldDB" id="A0A9X2CEF3"/>
<protein>
    <submittedName>
        <fullName evidence="1">Uncharacterized protein</fullName>
    </submittedName>
</protein>
<evidence type="ECO:0000313" key="2">
    <source>
        <dbReference type="Proteomes" id="UP001139408"/>
    </source>
</evidence>
<sequence>MALKIWHDVVNNGQRYPIPKTVYQEKQFTPEYTYFPLMKFVESSQPEGLDDAGLDDKFKSIERMFKRKGEKNRVIRYTESHSFDVITQNAFAMTLWKISISN</sequence>
<keyword evidence="2" id="KW-1185">Reference proteome</keyword>
<proteinExistence type="predicted"/>
<evidence type="ECO:0000313" key="1">
    <source>
        <dbReference type="EMBL" id="MCL1106361.1"/>
    </source>
</evidence>
<comment type="caution">
    <text evidence="1">The sequence shown here is derived from an EMBL/GenBank/DDBJ whole genome shotgun (WGS) entry which is preliminary data.</text>
</comment>
<organism evidence="1 2">
    <name type="scientific">Shewanella algicola</name>
    <dbReference type="NCBI Taxonomy" id="640633"/>
    <lineage>
        <taxon>Bacteria</taxon>
        <taxon>Pseudomonadati</taxon>
        <taxon>Pseudomonadota</taxon>
        <taxon>Gammaproteobacteria</taxon>
        <taxon>Alteromonadales</taxon>
        <taxon>Shewanellaceae</taxon>
        <taxon>Shewanella</taxon>
    </lineage>
</organism>
<name>A0A9X2CEF3_9GAMM</name>